<feature type="transmembrane region" description="Helical" evidence="4">
    <location>
        <begin position="21"/>
        <end position="40"/>
    </location>
</feature>
<evidence type="ECO:0000256" key="2">
    <source>
        <dbReference type="ARBA" id="ARBA00005989"/>
    </source>
</evidence>
<evidence type="ECO:0000259" key="6">
    <source>
        <dbReference type="Pfam" id="PF13473"/>
    </source>
</evidence>
<keyword evidence="3" id="KW-0732">Signal</keyword>
<feature type="domain" description="Imelysin-like" evidence="5">
    <location>
        <begin position="160"/>
        <end position="394"/>
    </location>
</feature>
<dbReference type="InterPro" id="IPR034981">
    <property type="entry name" value="Imelysin-like_EfeO/Algp7"/>
</dbReference>
<dbReference type="InterPro" id="IPR053377">
    <property type="entry name" value="Iron_uptake_EfeM/EfeO"/>
</dbReference>
<keyword evidence="4" id="KW-1133">Transmembrane helix</keyword>
<evidence type="ECO:0000313" key="7">
    <source>
        <dbReference type="EMBL" id="RCS23442.1"/>
    </source>
</evidence>
<dbReference type="GO" id="GO:0042597">
    <property type="term" value="C:periplasmic space"/>
    <property type="evidence" value="ECO:0007669"/>
    <property type="project" value="UniProtKB-SubCell"/>
</dbReference>
<dbReference type="NCBIfam" id="NF007697">
    <property type="entry name" value="PRK10378.1"/>
    <property type="match status" value="1"/>
</dbReference>
<sequence length="400" mass="42887">MTSETPKEKTADPMPRLIIRVGLALALLLLVGAGTAFYYASRVSSEARKAASGGATVVTITDKTCDPNELTVPAGRTSFQIVNRSDRAVEWEILDGVMVVEERENIAPGFSQTLNARLEPGEYQITCGLLSNPRGKLVVTPSATASADAARPQLTAFIGALAEYKLFLAAGTNDLVQAAGDLADAVKSGNLDEARRLYEPARAAYARIAPVSEIFSDLDTAIDARADYFEKREADPAFGGLHRIEYGLFAQNSTEGLAPVADKLVADVATLQGRIHDMRIPPEKMIGGAASLINRFAVAGPDQDEDRYAHTDLDSFFADLVGVRKIVDLMRPVAQKANGDLMAAIDKDFVAIGETMDAHRQGDAFIAYDRLSTSDKAVLKKQAAQLAADLNKLRDSLGLS</sequence>
<keyword evidence="8" id="KW-1185">Reference proteome</keyword>
<dbReference type="InterPro" id="IPR028096">
    <property type="entry name" value="EfeO_Cupredoxin"/>
</dbReference>
<evidence type="ECO:0000313" key="8">
    <source>
        <dbReference type="Proteomes" id="UP000253420"/>
    </source>
</evidence>
<dbReference type="AlphaFoldDB" id="A0A368K4Z1"/>
<feature type="domain" description="EfeO-type cupredoxin-like" evidence="6">
    <location>
        <begin position="37"/>
        <end position="139"/>
    </location>
</feature>
<protein>
    <submittedName>
        <fullName evidence="7">Iron uptake system protein EfeO</fullName>
    </submittedName>
</protein>
<accession>A0A368K4Z1</accession>
<dbReference type="InterPro" id="IPR050894">
    <property type="entry name" value="EfeM/EfeO_iron_uptake"/>
</dbReference>
<dbReference type="InterPro" id="IPR038352">
    <property type="entry name" value="Imelysin_sf"/>
</dbReference>
<evidence type="ECO:0000256" key="1">
    <source>
        <dbReference type="ARBA" id="ARBA00004418"/>
    </source>
</evidence>
<comment type="similarity">
    <text evidence="2">Belongs to the EfeM/EfeO family.</text>
</comment>
<gene>
    <name evidence="7" type="ORF">DUT91_14305</name>
</gene>
<dbReference type="SUPFAM" id="SSF49503">
    <property type="entry name" value="Cupredoxins"/>
    <property type="match status" value="1"/>
</dbReference>
<dbReference type="RefSeq" id="WP_114441056.1">
    <property type="nucleotide sequence ID" value="NZ_QOZG01000005.1"/>
</dbReference>
<proteinExistence type="inferred from homology"/>
<dbReference type="CDD" id="cd14656">
    <property type="entry name" value="Imelysin-like_EfeO"/>
    <property type="match status" value="1"/>
</dbReference>
<dbReference type="EMBL" id="QOZG01000005">
    <property type="protein sequence ID" value="RCS23442.1"/>
    <property type="molecule type" value="Genomic_DNA"/>
</dbReference>
<organism evidence="7 8">
    <name type="scientific">Phyllobacterium salinisoli</name>
    <dbReference type="NCBI Taxonomy" id="1899321"/>
    <lineage>
        <taxon>Bacteria</taxon>
        <taxon>Pseudomonadati</taxon>
        <taxon>Pseudomonadota</taxon>
        <taxon>Alphaproteobacteria</taxon>
        <taxon>Hyphomicrobiales</taxon>
        <taxon>Phyllobacteriaceae</taxon>
        <taxon>Phyllobacterium</taxon>
    </lineage>
</organism>
<dbReference type="OrthoDB" id="7348379at2"/>
<keyword evidence="4" id="KW-0472">Membrane</keyword>
<dbReference type="NCBIfam" id="NF041757">
    <property type="entry name" value="EfeO"/>
    <property type="match status" value="1"/>
</dbReference>
<reference evidence="7 8" key="1">
    <citation type="submission" date="2018-07" db="EMBL/GenBank/DDBJ databases">
        <title>The draft genome of Phyllobacterium salinisoli.</title>
        <authorList>
            <person name="Liu L."/>
            <person name="Li L."/>
            <person name="Zhang X."/>
            <person name="Liang L."/>
        </authorList>
    </citation>
    <scope>NUCLEOTIDE SEQUENCE [LARGE SCALE GENOMIC DNA]</scope>
    <source>
        <strain evidence="7 8">LLAN61</strain>
    </source>
</reference>
<dbReference type="Pfam" id="PF09375">
    <property type="entry name" value="Peptidase_M75"/>
    <property type="match status" value="1"/>
</dbReference>
<comment type="subcellular location">
    <subcellularLocation>
        <location evidence="1">Periplasm</location>
    </subcellularLocation>
</comment>
<dbReference type="PANTHER" id="PTHR39192">
    <property type="entry name" value="IRON UPTAKE SYSTEM COMPONENT EFEO"/>
    <property type="match status" value="1"/>
</dbReference>
<keyword evidence="4" id="KW-0812">Transmembrane</keyword>
<dbReference type="InterPro" id="IPR018976">
    <property type="entry name" value="Imelysin-like"/>
</dbReference>
<dbReference type="Gene3D" id="2.60.40.420">
    <property type="entry name" value="Cupredoxins - blue copper proteins"/>
    <property type="match status" value="1"/>
</dbReference>
<dbReference type="Gene3D" id="1.20.1420.20">
    <property type="entry name" value="M75 peptidase, HXXE motif"/>
    <property type="match status" value="1"/>
</dbReference>
<evidence type="ECO:0000256" key="3">
    <source>
        <dbReference type="ARBA" id="ARBA00022729"/>
    </source>
</evidence>
<dbReference type="PANTHER" id="PTHR39192:SF1">
    <property type="entry name" value="IRON UPTAKE SYSTEM COMPONENT EFEO"/>
    <property type="match status" value="1"/>
</dbReference>
<dbReference type="Pfam" id="PF13473">
    <property type="entry name" value="Cupredoxin_1"/>
    <property type="match status" value="1"/>
</dbReference>
<dbReference type="InterPro" id="IPR008972">
    <property type="entry name" value="Cupredoxin"/>
</dbReference>
<comment type="caution">
    <text evidence="7">The sequence shown here is derived from an EMBL/GenBank/DDBJ whole genome shotgun (WGS) entry which is preliminary data.</text>
</comment>
<dbReference type="Proteomes" id="UP000253420">
    <property type="component" value="Unassembled WGS sequence"/>
</dbReference>
<evidence type="ECO:0000259" key="5">
    <source>
        <dbReference type="Pfam" id="PF09375"/>
    </source>
</evidence>
<evidence type="ECO:0000256" key="4">
    <source>
        <dbReference type="SAM" id="Phobius"/>
    </source>
</evidence>
<name>A0A368K4Z1_9HYPH</name>